<evidence type="ECO:0000313" key="2">
    <source>
        <dbReference type="EMBL" id="KAL1860322.1"/>
    </source>
</evidence>
<protein>
    <submittedName>
        <fullName evidence="2">Uncharacterized protein</fullName>
    </submittedName>
</protein>
<evidence type="ECO:0000256" key="1">
    <source>
        <dbReference type="SAM" id="Phobius"/>
    </source>
</evidence>
<keyword evidence="1" id="KW-1133">Transmembrane helix</keyword>
<name>A0ABR3WEZ1_9PEZI</name>
<keyword evidence="3" id="KW-1185">Reference proteome</keyword>
<reference evidence="2 3" key="1">
    <citation type="journal article" date="2024" name="Commun. Biol.">
        <title>Comparative genomic analysis of thermophilic fungi reveals convergent evolutionary adaptations and gene losses.</title>
        <authorList>
            <person name="Steindorff A.S."/>
            <person name="Aguilar-Pontes M.V."/>
            <person name="Robinson A.J."/>
            <person name="Andreopoulos B."/>
            <person name="LaButti K."/>
            <person name="Kuo A."/>
            <person name="Mondo S."/>
            <person name="Riley R."/>
            <person name="Otillar R."/>
            <person name="Haridas S."/>
            <person name="Lipzen A."/>
            <person name="Grimwood J."/>
            <person name="Schmutz J."/>
            <person name="Clum A."/>
            <person name="Reid I.D."/>
            <person name="Moisan M.C."/>
            <person name="Butler G."/>
            <person name="Nguyen T.T.M."/>
            <person name="Dewar K."/>
            <person name="Conant G."/>
            <person name="Drula E."/>
            <person name="Henrissat B."/>
            <person name="Hansel C."/>
            <person name="Singer S."/>
            <person name="Hutchinson M.I."/>
            <person name="de Vries R.P."/>
            <person name="Natvig D.O."/>
            <person name="Powell A.J."/>
            <person name="Tsang A."/>
            <person name="Grigoriev I.V."/>
        </authorList>
    </citation>
    <scope>NUCLEOTIDE SEQUENCE [LARGE SCALE GENOMIC DNA]</scope>
    <source>
        <strain evidence="2 3">ATCC 24622</strain>
    </source>
</reference>
<organism evidence="2 3">
    <name type="scientific">Phialemonium thermophilum</name>
    <dbReference type="NCBI Taxonomy" id="223376"/>
    <lineage>
        <taxon>Eukaryota</taxon>
        <taxon>Fungi</taxon>
        <taxon>Dikarya</taxon>
        <taxon>Ascomycota</taxon>
        <taxon>Pezizomycotina</taxon>
        <taxon>Sordariomycetes</taxon>
        <taxon>Sordariomycetidae</taxon>
        <taxon>Cephalothecales</taxon>
        <taxon>Cephalothecaceae</taxon>
        <taxon>Phialemonium</taxon>
    </lineage>
</organism>
<feature type="transmembrane region" description="Helical" evidence="1">
    <location>
        <begin position="66"/>
        <end position="85"/>
    </location>
</feature>
<comment type="caution">
    <text evidence="2">The sequence shown here is derived from an EMBL/GenBank/DDBJ whole genome shotgun (WGS) entry which is preliminary data.</text>
</comment>
<proteinExistence type="predicted"/>
<accession>A0ABR3WEZ1</accession>
<keyword evidence="1" id="KW-0472">Membrane</keyword>
<keyword evidence="1" id="KW-0812">Transmembrane</keyword>
<evidence type="ECO:0000313" key="3">
    <source>
        <dbReference type="Proteomes" id="UP001586593"/>
    </source>
</evidence>
<dbReference type="Proteomes" id="UP001586593">
    <property type="component" value="Unassembled WGS sequence"/>
</dbReference>
<gene>
    <name evidence="2" type="ORF">VTK73DRAFT_7387</name>
</gene>
<sequence>MQRPLLQASRRLVLLSSARTATSPLSQALARRNASTVRDSLLFRPANYAPADWWQPIKHVGRALQLYIPVAGMVLFWPFPVYKFAEFLV</sequence>
<dbReference type="EMBL" id="JAZHXJ010000468">
    <property type="protein sequence ID" value="KAL1860322.1"/>
    <property type="molecule type" value="Genomic_DNA"/>
</dbReference>